<dbReference type="Proteomes" id="UP000236345">
    <property type="component" value="Unassembled WGS sequence"/>
</dbReference>
<sequence>MIFTSAFAPCFFSLMAWIIYLRVNNKAKSVYHQLITGFIIGLMNAFLYPLLISPGFNNLSFNLAFFINSFFITLITMMINGMVYYLWKGIRYEGN</sequence>
<protein>
    <submittedName>
        <fullName evidence="2">Uncharacterized protein</fullName>
    </submittedName>
</protein>
<reference evidence="3" key="1">
    <citation type="submission" date="2017-09" db="EMBL/GenBank/DDBJ databases">
        <authorList>
            <person name="Palmer M."/>
            <person name="Steenkamp E.T."/>
            <person name="Coetzee M.P."/>
            <person name="Avontuur J.R."/>
            <person name="Van Zyl E."/>
            <person name="Chan W.-Y."/>
            <person name="Blom J."/>
            <person name="Venter S.N."/>
        </authorList>
    </citation>
    <scope>NUCLEOTIDE SEQUENCE [LARGE SCALE GENOMIC DNA]</scope>
    <source>
        <strain evidence="3">QC88-366</strain>
    </source>
</reference>
<keyword evidence="1" id="KW-1133">Transmembrane helix</keyword>
<feature type="transmembrane region" description="Helical" evidence="1">
    <location>
        <begin position="30"/>
        <end position="51"/>
    </location>
</feature>
<dbReference type="AlphaFoldDB" id="A0A2K1QCI4"/>
<organism evidence="2 3">
    <name type="scientific">Mixta theicola</name>
    <dbReference type="NCBI Taxonomy" id="1458355"/>
    <lineage>
        <taxon>Bacteria</taxon>
        <taxon>Pseudomonadati</taxon>
        <taxon>Pseudomonadota</taxon>
        <taxon>Gammaproteobacteria</taxon>
        <taxon>Enterobacterales</taxon>
        <taxon>Erwiniaceae</taxon>
        <taxon>Mixta</taxon>
    </lineage>
</organism>
<feature type="transmembrane region" description="Helical" evidence="1">
    <location>
        <begin position="63"/>
        <end position="87"/>
    </location>
</feature>
<dbReference type="EMBL" id="NWUO01000003">
    <property type="protein sequence ID" value="PNS12744.1"/>
    <property type="molecule type" value="Genomic_DNA"/>
</dbReference>
<evidence type="ECO:0000313" key="2">
    <source>
        <dbReference type="EMBL" id="PNS12744.1"/>
    </source>
</evidence>
<proteinExistence type="predicted"/>
<gene>
    <name evidence="2" type="ORF">COO59_06460</name>
</gene>
<comment type="caution">
    <text evidence="2">The sequence shown here is derived from an EMBL/GenBank/DDBJ whole genome shotgun (WGS) entry which is preliminary data.</text>
</comment>
<evidence type="ECO:0000256" key="1">
    <source>
        <dbReference type="SAM" id="Phobius"/>
    </source>
</evidence>
<keyword evidence="1" id="KW-0812">Transmembrane</keyword>
<evidence type="ECO:0000313" key="3">
    <source>
        <dbReference type="Proteomes" id="UP000236345"/>
    </source>
</evidence>
<keyword evidence="3" id="KW-1185">Reference proteome</keyword>
<accession>A0A2K1QCI4</accession>
<keyword evidence="1" id="KW-0472">Membrane</keyword>
<feature type="transmembrane region" description="Helical" evidence="1">
    <location>
        <begin position="6"/>
        <end position="23"/>
    </location>
</feature>
<name>A0A2K1QCI4_9GAMM</name>